<evidence type="ECO:0000256" key="10">
    <source>
        <dbReference type="RuleBase" id="RU003923"/>
    </source>
</evidence>
<proteinExistence type="inferred from homology"/>
<evidence type="ECO:0000256" key="4">
    <source>
        <dbReference type="ARBA" id="ARBA00022448"/>
    </source>
</evidence>
<feature type="transmembrane region" description="Helical" evidence="11">
    <location>
        <begin position="265"/>
        <end position="283"/>
    </location>
</feature>
<evidence type="ECO:0000259" key="12">
    <source>
        <dbReference type="Pfam" id="PF00482"/>
    </source>
</evidence>
<keyword evidence="14" id="KW-1185">Reference proteome</keyword>
<accession>A0ABX8V3K2</accession>
<evidence type="ECO:0000256" key="9">
    <source>
        <dbReference type="ARBA" id="ARBA00030750"/>
    </source>
</evidence>
<dbReference type="PANTHER" id="PTHR30012:SF0">
    <property type="entry name" value="TYPE II SECRETION SYSTEM PROTEIN F-RELATED"/>
    <property type="match status" value="1"/>
</dbReference>
<dbReference type="EMBL" id="CP075587">
    <property type="protein sequence ID" value="QYF48035.1"/>
    <property type="molecule type" value="Genomic_DNA"/>
</dbReference>
<keyword evidence="8 11" id="KW-0472">Membrane</keyword>
<protein>
    <recommendedName>
        <fullName evidence="9">General secretion pathway protein F</fullName>
    </recommendedName>
</protein>
<evidence type="ECO:0000256" key="7">
    <source>
        <dbReference type="ARBA" id="ARBA00022989"/>
    </source>
</evidence>
<evidence type="ECO:0000256" key="11">
    <source>
        <dbReference type="SAM" id="Phobius"/>
    </source>
</evidence>
<dbReference type="Pfam" id="PF00482">
    <property type="entry name" value="T2SSF"/>
    <property type="match status" value="2"/>
</dbReference>
<feature type="transmembrane region" description="Helical" evidence="11">
    <location>
        <begin position="214"/>
        <end position="232"/>
    </location>
</feature>
<dbReference type="PRINTS" id="PR00812">
    <property type="entry name" value="BCTERIALGSPF"/>
</dbReference>
<evidence type="ECO:0000313" key="14">
    <source>
        <dbReference type="Proteomes" id="UP000826014"/>
    </source>
</evidence>
<dbReference type="InterPro" id="IPR018076">
    <property type="entry name" value="T2SS_GspF_dom"/>
</dbReference>
<keyword evidence="7 11" id="KW-1133">Transmembrane helix</keyword>
<sequence length="392" mass="44573">MPLFRYRAITTKGKEIKGAIDADCLETAKEKLRKQQLLITSLTHLQNKQKELVLPPTLLLIFTKELSQLLKAGLPLYESLLTMEEKYARHKAHSLFLDLCHRLKEGYPLSESLKKYPHTFDTIYISMVHIAEQSGNLVSTFEQLVQIIAHQQMVRKQLKSALTYPGVLFCFSFLIVLGLLLFVIPSMKELFQDRTLHPVTAFVLGLSNQLNQHIWTFFLSMIILCTATLLALKKFFKELIYPILIQLPYVSTLLFHNTLLRLSRTMAMLLSAGVPLIESIALVKKIVRHPSLEKVLIDAQQKLAQGKKLSWICNEHPIMPALMTRMLSIAEETGKMEEAFFHLSKIYEEELEKHLAQISAFLQPIMLIALGAIIGLVVLSILIPLTDVGSFN</sequence>
<comment type="subcellular location">
    <subcellularLocation>
        <location evidence="2 10">Cell membrane</location>
        <topology evidence="2 10">Multi-pass membrane protein</topology>
    </subcellularLocation>
</comment>
<feature type="transmembrane region" description="Helical" evidence="11">
    <location>
        <begin position="361"/>
        <end position="383"/>
    </location>
</feature>
<dbReference type="PANTHER" id="PTHR30012">
    <property type="entry name" value="GENERAL SECRETION PATHWAY PROTEIN"/>
    <property type="match status" value="1"/>
</dbReference>
<keyword evidence="5" id="KW-1003">Cell membrane</keyword>
<dbReference type="InterPro" id="IPR042094">
    <property type="entry name" value="T2SS_GspF_sf"/>
</dbReference>
<comment type="similarity">
    <text evidence="3 10">Belongs to the GSP F family.</text>
</comment>
<dbReference type="Proteomes" id="UP000826014">
    <property type="component" value="Chromosome"/>
</dbReference>
<evidence type="ECO:0000313" key="13">
    <source>
        <dbReference type="EMBL" id="QYF48035.1"/>
    </source>
</evidence>
<dbReference type="RefSeq" id="WP_215216408.1">
    <property type="nucleotide sequence ID" value="NZ_CP075587.1"/>
</dbReference>
<evidence type="ECO:0000256" key="8">
    <source>
        <dbReference type="ARBA" id="ARBA00023136"/>
    </source>
</evidence>
<dbReference type="InterPro" id="IPR001992">
    <property type="entry name" value="T2SS_GspF/T4SS_PilC_CS"/>
</dbReference>
<keyword evidence="4 10" id="KW-0813">Transport</keyword>
<gene>
    <name evidence="13" type="ORF">RHABOEDO_000125</name>
</gene>
<organism evidence="13 14">
    <name type="scientific">Candidatus Rhabdochlamydia oedothoracis</name>
    <dbReference type="NCBI Taxonomy" id="2720720"/>
    <lineage>
        <taxon>Bacteria</taxon>
        <taxon>Pseudomonadati</taxon>
        <taxon>Chlamydiota</taxon>
        <taxon>Chlamydiia</taxon>
        <taxon>Parachlamydiales</taxon>
        <taxon>Candidatus Rhabdochlamydiaceae</taxon>
        <taxon>Candidatus Rhabdochlamydia</taxon>
    </lineage>
</organism>
<feature type="domain" description="Type II secretion system protein GspF" evidence="12">
    <location>
        <begin position="62"/>
        <end position="185"/>
    </location>
</feature>
<evidence type="ECO:0000256" key="1">
    <source>
        <dbReference type="ARBA" id="ARBA00002684"/>
    </source>
</evidence>
<reference evidence="13 14" key="1">
    <citation type="journal article" date="2022" name="bioRxiv">
        <title>Ecology and evolution of chlamydial symbionts of arthropods.</title>
        <authorList>
            <person name="Halter T."/>
            <person name="Koestlbacher S."/>
            <person name="Collingro A."/>
            <person name="Sixt B.S."/>
            <person name="Toenshoff E.R."/>
            <person name="Hendrickx F."/>
            <person name="Kostanjsek R."/>
            <person name="Horn M."/>
        </authorList>
    </citation>
    <scope>NUCLEOTIDE SEQUENCE [LARGE SCALE GENOMIC DNA]</scope>
    <source>
        <strain evidence="13">W744xW776</strain>
    </source>
</reference>
<evidence type="ECO:0000256" key="6">
    <source>
        <dbReference type="ARBA" id="ARBA00022692"/>
    </source>
</evidence>
<evidence type="ECO:0000256" key="3">
    <source>
        <dbReference type="ARBA" id="ARBA00005745"/>
    </source>
</evidence>
<dbReference type="Gene3D" id="1.20.81.30">
    <property type="entry name" value="Type II secretion system (T2SS), domain F"/>
    <property type="match status" value="2"/>
</dbReference>
<feature type="transmembrane region" description="Helical" evidence="11">
    <location>
        <begin position="161"/>
        <end position="184"/>
    </location>
</feature>
<feature type="transmembrane region" description="Helical" evidence="11">
    <location>
        <begin position="239"/>
        <end position="259"/>
    </location>
</feature>
<comment type="function">
    <text evidence="1">Component of the type II secretion system inner membrane complex required for the energy-dependent secretion of extracellular factors such as proteases and toxins from the periplasm.</text>
</comment>
<dbReference type="PROSITE" id="PS00874">
    <property type="entry name" value="T2SP_F"/>
    <property type="match status" value="1"/>
</dbReference>
<keyword evidence="6 10" id="KW-0812">Transmembrane</keyword>
<name>A0ABX8V3K2_9BACT</name>
<evidence type="ECO:0000256" key="2">
    <source>
        <dbReference type="ARBA" id="ARBA00004651"/>
    </source>
</evidence>
<dbReference type="InterPro" id="IPR003004">
    <property type="entry name" value="GspF/PilC"/>
</dbReference>
<evidence type="ECO:0000256" key="5">
    <source>
        <dbReference type="ARBA" id="ARBA00022475"/>
    </source>
</evidence>
<feature type="domain" description="Type II secretion system protein GspF" evidence="12">
    <location>
        <begin position="263"/>
        <end position="384"/>
    </location>
</feature>